<comment type="caution">
    <text evidence="2">The sequence shown here is derived from an EMBL/GenBank/DDBJ whole genome shotgun (WGS) entry which is preliminary data.</text>
</comment>
<dbReference type="Gene3D" id="1.10.150.290">
    <property type="entry name" value="S-adenosyl-L-methionine-dependent methyltransferases"/>
    <property type="match status" value="1"/>
</dbReference>
<dbReference type="InterPro" id="IPR029063">
    <property type="entry name" value="SAM-dependent_MTases_sf"/>
</dbReference>
<name>A0A2W4JKD7_9PSEU</name>
<dbReference type="STRING" id="1111738.GCA_000427905_02464"/>
<feature type="region of interest" description="Disordered" evidence="1">
    <location>
        <begin position="256"/>
        <end position="276"/>
    </location>
</feature>
<dbReference type="Pfam" id="PF13489">
    <property type="entry name" value="Methyltransf_23"/>
    <property type="match status" value="1"/>
</dbReference>
<sequence length="290" mass="32522">MWDPGKYLRYADERARPFAELLNRVDADKPRRGVDLGCGPGHLTVRLIERWPDAQVKALDSSPEMVAAARANGIDARVQDVRDWVPPADADVVVCNAVLQWVPGHEELLPRWAEALPPGAWLAVQVPGHQRSPSHQLVREFVADPRWGLDGVAQVRDVLDPMGYAELLEKAGCTVDAWETTYLQRLHGPDAVLEWLTGTTLRPIRAALNDERWADFCAQLGARLREAYPMRPDGTTWFPFRRVFCGARTGRRRSAAVHRRPLEPASAGPPRAGGCSRSPWLRRAWISRAR</sequence>
<keyword evidence="2" id="KW-0808">Transferase</keyword>
<keyword evidence="2" id="KW-0489">Methyltransferase</keyword>
<evidence type="ECO:0000256" key="1">
    <source>
        <dbReference type="SAM" id="MobiDB-lite"/>
    </source>
</evidence>
<gene>
    <name evidence="2" type="ORF">DIU77_05455</name>
</gene>
<dbReference type="GO" id="GO:0030798">
    <property type="term" value="F:trans-aconitate 2-methyltransferase activity"/>
    <property type="evidence" value="ECO:0007669"/>
    <property type="project" value="InterPro"/>
</dbReference>
<proteinExistence type="predicted"/>
<dbReference type="PANTHER" id="PTHR43861:SF1">
    <property type="entry name" value="TRANS-ACONITATE 2-METHYLTRANSFERASE"/>
    <property type="match status" value="1"/>
</dbReference>
<dbReference type="AlphaFoldDB" id="A0A2W4JKD7"/>
<dbReference type="EMBL" id="QGUI01000149">
    <property type="protein sequence ID" value="PZM99594.1"/>
    <property type="molecule type" value="Genomic_DNA"/>
</dbReference>
<dbReference type="Gene3D" id="3.40.50.150">
    <property type="entry name" value="Vaccinia Virus protein VP39"/>
    <property type="match status" value="1"/>
</dbReference>
<dbReference type="CDD" id="cd02440">
    <property type="entry name" value="AdoMet_MTases"/>
    <property type="match status" value="1"/>
</dbReference>
<organism evidence="2">
    <name type="scientific">Thermocrispum agreste</name>
    <dbReference type="NCBI Taxonomy" id="37925"/>
    <lineage>
        <taxon>Bacteria</taxon>
        <taxon>Bacillati</taxon>
        <taxon>Actinomycetota</taxon>
        <taxon>Actinomycetes</taxon>
        <taxon>Pseudonocardiales</taxon>
        <taxon>Pseudonocardiaceae</taxon>
        <taxon>Thermocrispum</taxon>
    </lineage>
</organism>
<dbReference type="NCBIfam" id="NF010703">
    <property type="entry name" value="PRK14103.1"/>
    <property type="match status" value="1"/>
</dbReference>
<reference evidence="2" key="1">
    <citation type="submission" date="2018-05" db="EMBL/GenBank/DDBJ databases">
        <authorList>
            <person name="Lanie J.A."/>
            <person name="Ng W.-L."/>
            <person name="Kazmierczak K.M."/>
            <person name="Andrzejewski T.M."/>
            <person name="Davidsen T.M."/>
            <person name="Wayne K.J."/>
            <person name="Tettelin H."/>
            <person name="Glass J.I."/>
            <person name="Rusch D."/>
            <person name="Podicherti R."/>
            <person name="Tsui H.-C.T."/>
            <person name="Winkler M.E."/>
        </authorList>
    </citation>
    <scope>NUCLEOTIDE SEQUENCE</scope>
    <source>
        <strain evidence="2">ZC4RG45</strain>
    </source>
</reference>
<evidence type="ECO:0000313" key="2">
    <source>
        <dbReference type="EMBL" id="PZM99594.1"/>
    </source>
</evidence>
<dbReference type="SUPFAM" id="SSF53335">
    <property type="entry name" value="S-adenosyl-L-methionine-dependent methyltransferases"/>
    <property type="match status" value="1"/>
</dbReference>
<dbReference type="InterPro" id="IPR023149">
    <property type="entry name" value="Trans_acon_MeTrfase_C"/>
</dbReference>
<protein>
    <submittedName>
        <fullName evidence="2">Trans-aconitate 2-methyltransferase</fullName>
    </submittedName>
</protein>
<dbReference type="PANTHER" id="PTHR43861">
    <property type="entry name" value="TRANS-ACONITATE 2-METHYLTRANSFERASE-RELATED"/>
    <property type="match status" value="1"/>
</dbReference>
<dbReference type="GO" id="GO:0032259">
    <property type="term" value="P:methylation"/>
    <property type="evidence" value="ECO:0007669"/>
    <property type="project" value="UniProtKB-KW"/>
</dbReference>
<accession>A0A2W4JKD7</accession>